<evidence type="ECO:0000256" key="4">
    <source>
        <dbReference type="ARBA" id="ARBA00004574"/>
    </source>
</evidence>
<evidence type="ECO:0000256" key="12">
    <source>
        <dbReference type="ARBA" id="ARBA00022527"/>
    </source>
</evidence>
<keyword evidence="16" id="KW-0547">Nucleotide-binding</keyword>
<dbReference type="InterPro" id="IPR022495">
    <property type="entry name" value="Bud32"/>
</dbReference>
<evidence type="ECO:0000256" key="22">
    <source>
        <dbReference type="ARBA" id="ARBA00023159"/>
    </source>
</evidence>
<comment type="catalytic activity">
    <reaction evidence="27">
        <text>L-threonyl-[protein] + ATP = O-phospho-L-threonyl-[protein] + ADP + H(+)</text>
        <dbReference type="Rhea" id="RHEA:46608"/>
        <dbReference type="Rhea" id="RHEA-COMP:11060"/>
        <dbReference type="Rhea" id="RHEA-COMP:11605"/>
        <dbReference type="ChEBI" id="CHEBI:15378"/>
        <dbReference type="ChEBI" id="CHEBI:30013"/>
        <dbReference type="ChEBI" id="CHEBI:30616"/>
        <dbReference type="ChEBI" id="CHEBI:61977"/>
        <dbReference type="ChEBI" id="CHEBI:456216"/>
        <dbReference type="EC" id="2.7.11.1"/>
    </reaction>
</comment>
<dbReference type="InterPro" id="IPR011009">
    <property type="entry name" value="Kinase-like_dom_sf"/>
</dbReference>
<evidence type="ECO:0000256" key="27">
    <source>
        <dbReference type="ARBA" id="ARBA00047899"/>
    </source>
</evidence>
<keyword evidence="18" id="KW-0378">Hydrolase</keyword>
<evidence type="ECO:0000256" key="21">
    <source>
        <dbReference type="ARBA" id="ARBA00023015"/>
    </source>
</evidence>
<dbReference type="InterPro" id="IPR000719">
    <property type="entry name" value="Prot_kinase_dom"/>
</dbReference>
<organism evidence="31 32">
    <name type="scientific">Cladonia borealis</name>
    <dbReference type="NCBI Taxonomy" id="184061"/>
    <lineage>
        <taxon>Eukaryota</taxon>
        <taxon>Fungi</taxon>
        <taxon>Dikarya</taxon>
        <taxon>Ascomycota</taxon>
        <taxon>Pezizomycotina</taxon>
        <taxon>Lecanoromycetes</taxon>
        <taxon>OSLEUM clade</taxon>
        <taxon>Lecanoromycetidae</taxon>
        <taxon>Lecanorales</taxon>
        <taxon>Lecanorineae</taxon>
        <taxon>Cladoniaceae</taxon>
        <taxon>Cladonia</taxon>
    </lineage>
</organism>
<evidence type="ECO:0000256" key="20">
    <source>
        <dbReference type="ARBA" id="ARBA00022895"/>
    </source>
</evidence>
<evidence type="ECO:0000256" key="2">
    <source>
        <dbReference type="ARBA" id="ARBA00004123"/>
    </source>
</evidence>
<evidence type="ECO:0000256" key="16">
    <source>
        <dbReference type="ARBA" id="ARBA00022741"/>
    </source>
</evidence>
<evidence type="ECO:0000256" key="6">
    <source>
        <dbReference type="ARBA" id="ARBA00011534"/>
    </source>
</evidence>
<evidence type="ECO:0000256" key="23">
    <source>
        <dbReference type="ARBA" id="ARBA00023163"/>
    </source>
</evidence>
<dbReference type="GO" id="GO:0005524">
    <property type="term" value="F:ATP binding"/>
    <property type="evidence" value="ECO:0007669"/>
    <property type="project" value="UniProtKB-KW"/>
</dbReference>
<dbReference type="EC" id="2.7.11.1" evidence="7"/>
<evidence type="ECO:0000256" key="14">
    <source>
        <dbReference type="ARBA" id="ARBA00022679"/>
    </source>
</evidence>
<accession>A0AA39V468</accession>
<keyword evidence="32" id="KW-1185">Reference proteome</keyword>
<keyword evidence="20" id="KW-0779">Telomere</keyword>
<evidence type="ECO:0000256" key="17">
    <source>
        <dbReference type="ARBA" id="ARBA00022777"/>
    </source>
</evidence>
<keyword evidence="19" id="KW-0067">ATP-binding</keyword>
<keyword evidence="15" id="KW-0819">tRNA processing</keyword>
<dbReference type="FunFam" id="3.30.200.20:FF:000603">
    <property type="entry name" value="EKC/KEOPS complex subunit bud32"/>
    <property type="match status" value="1"/>
</dbReference>
<dbReference type="FunFam" id="1.10.510.10:FF:000845">
    <property type="entry name" value="Probable bifunctional tRNA threonylcarbamoyladenosine biosynthesis protein"/>
    <property type="match status" value="1"/>
</dbReference>
<dbReference type="NCBIfam" id="TIGR03724">
    <property type="entry name" value="arch_bud32"/>
    <property type="match status" value="1"/>
</dbReference>
<evidence type="ECO:0000313" key="31">
    <source>
        <dbReference type="EMBL" id="KAK0515458.1"/>
    </source>
</evidence>
<evidence type="ECO:0000256" key="11">
    <source>
        <dbReference type="ARBA" id="ARBA00022490"/>
    </source>
</evidence>
<keyword evidence="14" id="KW-0808">Transferase</keyword>
<evidence type="ECO:0000256" key="5">
    <source>
        <dbReference type="ARBA" id="ARBA00010630"/>
    </source>
</evidence>
<evidence type="ECO:0000256" key="28">
    <source>
        <dbReference type="ARBA" id="ARBA00048679"/>
    </source>
</evidence>
<dbReference type="EMBL" id="JAFEKC020000003">
    <property type="protein sequence ID" value="KAK0515458.1"/>
    <property type="molecule type" value="Genomic_DNA"/>
</dbReference>
<comment type="subcellular location">
    <subcellularLocation>
        <location evidence="4">Chromosome</location>
        <location evidence="4">Telomere</location>
    </subcellularLocation>
    <subcellularLocation>
        <location evidence="3">Cytoplasm</location>
    </subcellularLocation>
    <subcellularLocation>
        <location evidence="2">Nucleus</location>
    </subcellularLocation>
</comment>
<evidence type="ECO:0000256" key="26">
    <source>
        <dbReference type="ARBA" id="ARBA00033194"/>
    </source>
</evidence>
<evidence type="ECO:0000256" key="1">
    <source>
        <dbReference type="ARBA" id="ARBA00003747"/>
    </source>
</evidence>
<keyword evidence="22" id="KW-0010">Activator</keyword>
<evidence type="ECO:0000256" key="24">
    <source>
        <dbReference type="ARBA" id="ARBA00023242"/>
    </source>
</evidence>
<dbReference type="GO" id="GO:0005634">
    <property type="term" value="C:nucleus"/>
    <property type="evidence" value="ECO:0007669"/>
    <property type="project" value="UniProtKB-SubCell"/>
</dbReference>
<reference evidence="31" key="1">
    <citation type="submission" date="2023-03" db="EMBL/GenBank/DDBJ databases">
        <title>Complete genome of Cladonia borealis.</title>
        <authorList>
            <person name="Park H."/>
        </authorList>
    </citation>
    <scope>NUCLEOTIDE SEQUENCE</scope>
    <source>
        <strain evidence="31">ANT050790</strain>
    </source>
</reference>
<dbReference type="GO" id="GO:0004674">
    <property type="term" value="F:protein serine/threonine kinase activity"/>
    <property type="evidence" value="ECO:0007669"/>
    <property type="project" value="UniProtKB-KW"/>
</dbReference>
<dbReference type="Proteomes" id="UP001166286">
    <property type="component" value="Unassembled WGS sequence"/>
</dbReference>
<keyword evidence="10" id="KW-0158">Chromosome</keyword>
<keyword evidence="21" id="KW-0805">Transcription regulation</keyword>
<evidence type="ECO:0000256" key="19">
    <source>
        <dbReference type="ARBA" id="ARBA00022840"/>
    </source>
</evidence>
<dbReference type="AlphaFoldDB" id="A0AA39V468"/>
<dbReference type="GO" id="GO:0000408">
    <property type="term" value="C:EKC/KEOPS complex"/>
    <property type="evidence" value="ECO:0007669"/>
    <property type="project" value="TreeGrafter"/>
</dbReference>
<dbReference type="GO" id="GO:0005829">
    <property type="term" value="C:cytosol"/>
    <property type="evidence" value="ECO:0007669"/>
    <property type="project" value="TreeGrafter"/>
</dbReference>
<dbReference type="GO" id="GO:0008033">
    <property type="term" value="P:tRNA processing"/>
    <property type="evidence" value="ECO:0007669"/>
    <property type="project" value="UniProtKB-KW"/>
</dbReference>
<dbReference type="GO" id="GO:0070525">
    <property type="term" value="P:tRNA threonylcarbamoyladenosine metabolic process"/>
    <property type="evidence" value="ECO:0007669"/>
    <property type="project" value="TreeGrafter"/>
</dbReference>
<evidence type="ECO:0000256" key="18">
    <source>
        <dbReference type="ARBA" id="ARBA00022801"/>
    </source>
</evidence>
<keyword evidence="13" id="KW-0597">Phosphoprotein</keyword>
<dbReference type="PROSITE" id="PS50011">
    <property type="entry name" value="PROTEIN_KINASE_DOM"/>
    <property type="match status" value="1"/>
</dbReference>
<comment type="caution">
    <text evidence="31">The sequence shown here is derived from an EMBL/GenBank/DDBJ whole genome shotgun (WGS) entry which is preliminary data.</text>
</comment>
<keyword evidence="24" id="KW-0539">Nucleus</keyword>
<evidence type="ECO:0000256" key="13">
    <source>
        <dbReference type="ARBA" id="ARBA00022553"/>
    </source>
</evidence>
<name>A0AA39V468_9LECA</name>
<dbReference type="PANTHER" id="PTHR12209:SF0">
    <property type="entry name" value="EKC_KEOPS COMPLEX SUBUNIT TP53RK"/>
    <property type="match status" value="1"/>
</dbReference>
<feature type="region of interest" description="Disordered" evidence="29">
    <location>
        <begin position="1"/>
        <end position="20"/>
    </location>
</feature>
<keyword evidence="17" id="KW-0418">Kinase</keyword>
<comment type="function">
    <text evidence="1">Component of the EKC/KEOPS complex that is required for the formation of a threonylcarbamoyl group on adenosine at position 37 (t(6)A37) in tRNAs that read codons beginning with adenine. The complex is probably involved in the transfer of the threonylcarbamoyl moiety of threonylcarbamoyl-AMP (TC-AMP) to the N6 group of A37. BUD32 has ATPase activity in the context of the EKC/KEOPS complex and likely plays a supporting role to the catalytic subunit KAE1. The EKC/KEOPS complex also promotes both telomere uncapping and telomere elongation. The complex is required for efficient recruitment of transcriptional coactivators.</text>
</comment>
<evidence type="ECO:0000256" key="15">
    <source>
        <dbReference type="ARBA" id="ARBA00022694"/>
    </source>
</evidence>
<dbReference type="GO" id="GO:0000781">
    <property type="term" value="C:chromosome, telomeric region"/>
    <property type="evidence" value="ECO:0007669"/>
    <property type="project" value="UniProtKB-SubCell"/>
</dbReference>
<keyword evidence="23" id="KW-0804">Transcription</keyword>
<proteinExistence type="inferred from homology"/>
<evidence type="ECO:0000259" key="30">
    <source>
        <dbReference type="PROSITE" id="PS50011"/>
    </source>
</evidence>
<keyword evidence="12" id="KW-0723">Serine/threonine-protein kinase</keyword>
<dbReference type="Gene3D" id="1.10.510.10">
    <property type="entry name" value="Transferase(Phosphotransferase) domain 1"/>
    <property type="match status" value="1"/>
</dbReference>
<keyword evidence="11" id="KW-0963">Cytoplasm</keyword>
<dbReference type="PROSITE" id="PS00109">
    <property type="entry name" value="PROTEIN_KINASE_TYR"/>
    <property type="match status" value="1"/>
</dbReference>
<comment type="similarity">
    <text evidence="5">Belongs to the protein kinase superfamily. BUD32 family.</text>
</comment>
<protein>
    <recommendedName>
        <fullName evidence="9">EKC/KEOPS complex subunit BUD32</fullName>
        <ecNumber evidence="7">2.7.11.1</ecNumber>
    </recommendedName>
    <alternativeName>
        <fullName evidence="25 26">Atypical Serine/threonine protein kinase BUD32</fullName>
    </alternativeName>
    <alternativeName>
        <fullName evidence="8">EKC/KEOPS complex subunit bud32</fullName>
    </alternativeName>
</protein>
<evidence type="ECO:0000313" key="32">
    <source>
        <dbReference type="Proteomes" id="UP001166286"/>
    </source>
</evidence>
<dbReference type="InterPro" id="IPR008266">
    <property type="entry name" value="Tyr_kinase_AS"/>
</dbReference>
<evidence type="ECO:0000256" key="3">
    <source>
        <dbReference type="ARBA" id="ARBA00004496"/>
    </source>
</evidence>
<comment type="catalytic activity">
    <reaction evidence="28">
        <text>L-seryl-[protein] + ATP = O-phospho-L-seryl-[protein] + ADP + H(+)</text>
        <dbReference type="Rhea" id="RHEA:17989"/>
        <dbReference type="Rhea" id="RHEA-COMP:9863"/>
        <dbReference type="Rhea" id="RHEA-COMP:11604"/>
        <dbReference type="ChEBI" id="CHEBI:15378"/>
        <dbReference type="ChEBI" id="CHEBI:29999"/>
        <dbReference type="ChEBI" id="CHEBI:30616"/>
        <dbReference type="ChEBI" id="CHEBI:83421"/>
        <dbReference type="ChEBI" id="CHEBI:456216"/>
        <dbReference type="EC" id="2.7.11.1"/>
    </reaction>
</comment>
<dbReference type="PANTHER" id="PTHR12209">
    <property type="entry name" value="NON-SPECIFIC SERINE/THREONINE PROTEIN KINASE"/>
    <property type="match status" value="1"/>
</dbReference>
<sequence length="273" mass="30279">MNDPNPNPASLPPPFTHTEPPPVLLAQGAEAFLYHTYFLLPSRPCALKYRPSKPYRHPTLDKRLTRHRILSEARTLVKCSREGVSVPGVLALDAEGDGSGGGGWMMMEWIEGKTVREVLQVGAKRRKEGVLVEGWENNVEGLMGKIGRAVGRMHEVGVVHGDLTTSNMMLRPGKTLQQNGETTHGEHMETAEEILRGEVVLIDFGLAGQSLQDEDKAVDLYVLERAFGSTHPEAEEGFQEVLKVYGESYKGAKVVLKRLEEVRMRGRKRSMLG</sequence>
<dbReference type="Gene3D" id="3.30.200.20">
    <property type="entry name" value="Phosphorylase Kinase, domain 1"/>
    <property type="match status" value="1"/>
</dbReference>
<evidence type="ECO:0000256" key="29">
    <source>
        <dbReference type="SAM" id="MobiDB-lite"/>
    </source>
</evidence>
<evidence type="ECO:0000256" key="25">
    <source>
        <dbReference type="ARBA" id="ARBA00030980"/>
    </source>
</evidence>
<dbReference type="GO" id="GO:0016787">
    <property type="term" value="F:hydrolase activity"/>
    <property type="evidence" value="ECO:0007669"/>
    <property type="project" value="UniProtKB-KW"/>
</dbReference>
<dbReference type="Pfam" id="PF06293">
    <property type="entry name" value="Kdo"/>
    <property type="match status" value="1"/>
</dbReference>
<evidence type="ECO:0000256" key="9">
    <source>
        <dbReference type="ARBA" id="ARBA00019973"/>
    </source>
</evidence>
<gene>
    <name evidence="31" type="ORF">JMJ35_001492</name>
</gene>
<comment type="subunit">
    <text evidence="6">Component of the EKC/KEOPS complex composed of at least BUD32, CGI121, GON7, KAE1 and PCC1; the whole complex dimerizes.</text>
</comment>
<dbReference type="SUPFAM" id="SSF56112">
    <property type="entry name" value="Protein kinase-like (PK-like)"/>
    <property type="match status" value="1"/>
</dbReference>
<feature type="domain" description="Protein kinase" evidence="30">
    <location>
        <begin position="19"/>
        <end position="273"/>
    </location>
</feature>
<evidence type="ECO:0000256" key="8">
    <source>
        <dbReference type="ARBA" id="ARBA00013948"/>
    </source>
</evidence>
<evidence type="ECO:0000256" key="7">
    <source>
        <dbReference type="ARBA" id="ARBA00012513"/>
    </source>
</evidence>
<evidence type="ECO:0000256" key="10">
    <source>
        <dbReference type="ARBA" id="ARBA00022454"/>
    </source>
</evidence>